<accession>A0A8S8ZP72</accession>
<comment type="caution">
    <text evidence="2">The sequence shown here is derived from an EMBL/GenBank/DDBJ whole genome shotgun (WGS) entry which is preliminary data.</text>
</comment>
<dbReference type="VEuPathDB" id="FungiDB:SMAC_07496"/>
<organism evidence="2 3">
    <name type="scientific">Sordaria macrospora</name>
    <dbReference type="NCBI Taxonomy" id="5147"/>
    <lineage>
        <taxon>Eukaryota</taxon>
        <taxon>Fungi</taxon>
        <taxon>Dikarya</taxon>
        <taxon>Ascomycota</taxon>
        <taxon>Pezizomycotina</taxon>
        <taxon>Sordariomycetes</taxon>
        <taxon>Sordariomycetidae</taxon>
        <taxon>Sordariales</taxon>
        <taxon>Sordariaceae</taxon>
        <taxon>Sordaria</taxon>
    </lineage>
</organism>
<evidence type="ECO:0000256" key="1">
    <source>
        <dbReference type="SAM" id="MobiDB-lite"/>
    </source>
</evidence>
<evidence type="ECO:0000313" key="3">
    <source>
        <dbReference type="Proteomes" id="UP000433876"/>
    </source>
</evidence>
<dbReference type="EMBL" id="NMPR01000053">
    <property type="protein sequence ID" value="KAA8632544.1"/>
    <property type="molecule type" value="Genomic_DNA"/>
</dbReference>
<dbReference type="Proteomes" id="UP000433876">
    <property type="component" value="Unassembled WGS sequence"/>
</dbReference>
<proteinExistence type="predicted"/>
<reference evidence="2 3" key="1">
    <citation type="submission" date="2017-07" db="EMBL/GenBank/DDBJ databases">
        <title>Genome sequence of the Sordaria macrospora wild type strain R19027.</title>
        <authorList>
            <person name="Nowrousian M."/>
            <person name="Teichert I."/>
            <person name="Kueck U."/>
        </authorList>
    </citation>
    <scope>NUCLEOTIDE SEQUENCE [LARGE SCALE GENOMIC DNA]</scope>
    <source>
        <strain evidence="2 3">R19027</strain>
        <tissue evidence="2">Mycelium</tissue>
    </source>
</reference>
<evidence type="ECO:0000313" key="2">
    <source>
        <dbReference type="EMBL" id="KAA8632544.1"/>
    </source>
</evidence>
<name>A0A8S8ZP72_SORMA</name>
<feature type="region of interest" description="Disordered" evidence="1">
    <location>
        <begin position="36"/>
        <end position="58"/>
    </location>
</feature>
<dbReference type="AlphaFoldDB" id="A0A8S8ZP72"/>
<feature type="compositionally biased region" description="Low complexity" evidence="1">
    <location>
        <begin position="37"/>
        <end position="56"/>
    </location>
</feature>
<sequence>MDNMSPIRVIANETTPEEGVGDFAAFQALSATNIRCTTSTPTTGPETSPTPSPNSSKYPHKVGHRGYVCLPANVALKVCQNIVQYHRTGTYPPQHTVCLQWPPARLIARLSSCSSQIMKLHFPSTFKVKHLMKHAIKQYNSGVLTPNDPGAAEILQGGQLLQQLERATIIAATFPPVSCALCSSVPAPHNILNSKPSVFPLTSSSVVIPRAARDNNPH</sequence>
<gene>
    <name evidence="2" type="ORF">SMACR_07496</name>
</gene>
<protein>
    <submittedName>
        <fullName evidence="2">Uncharacterized protein</fullName>
    </submittedName>
</protein>